<keyword evidence="1" id="KW-1277">Toxin-antitoxin system</keyword>
<organism evidence="2 3">
    <name type="scientific">Prosthecobacter algae</name>
    <dbReference type="NCBI Taxonomy" id="1144682"/>
    <lineage>
        <taxon>Bacteria</taxon>
        <taxon>Pseudomonadati</taxon>
        <taxon>Verrucomicrobiota</taxon>
        <taxon>Verrucomicrobiia</taxon>
        <taxon>Verrucomicrobiales</taxon>
        <taxon>Verrucomicrobiaceae</taxon>
        <taxon>Prosthecobacter</taxon>
    </lineage>
</organism>
<dbReference type="RefSeq" id="WP_345736010.1">
    <property type="nucleotide sequence ID" value="NZ_BAABIA010000003.1"/>
</dbReference>
<evidence type="ECO:0008006" key="4">
    <source>
        <dbReference type="Google" id="ProtNLM"/>
    </source>
</evidence>
<keyword evidence="3" id="KW-1185">Reference proteome</keyword>
<accession>A0ABP9P3T9</accession>
<evidence type="ECO:0000256" key="1">
    <source>
        <dbReference type="ARBA" id="ARBA00022649"/>
    </source>
</evidence>
<evidence type="ECO:0000313" key="3">
    <source>
        <dbReference type="Proteomes" id="UP001499852"/>
    </source>
</evidence>
<name>A0ABP9P3T9_9BACT</name>
<evidence type="ECO:0000313" key="2">
    <source>
        <dbReference type="EMBL" id="GAA5138600.1"/>
    </source>
</evidence>
<protein>
    <recommendedName>
        <fullName evidence="4">Plasmid stabilization system protein ParE</fullName>
    </recommendedName>
</protein>
<reference evidence="3" key="1">
    <citation type="journal article" date="2019" name="Int. J. Syst. Evol. Microbiol.">
        <title>The Global Catalogue of Microorganisms (GCM) 10K type strain sequencing project: providing services to taxonomists for standard genome sequencing and annotation.</title>
        <authorList>
            <consortium name="The Broad Institute Genomics Platform"/>
            <consortium name="The Broad Institute Genome Sequencing Center for Infectious Disease"/>
            <person name="Wu L."/>
            <person name="Ma J."/>
        </authorList>
    </citation>
    <scope>NUCLEOTIDE SEQUENCE [LARGE SCALE GENOMIC DNA]</scope>
    <source>
        <strain evidence="3">JCM 18053</strain>
    </source>
</reference>
<sequence>MYKLRTHPEADLELEESIRYLSEQTLWQASRFIDAYAAALLKIRQHPECAHFAWNPYRRFNLTPFSYALIYRHEGDTVFIIAVAHTKRHPDYWKTRI</sequence>
<comment type="caution">
    <text evidence="2">The sequence shown here is derived from an EMBL/GenBank/DDBJ whole genome shotgun (WGS) entry which is preliminary data.</text>
</comment>
<dbReference type="Proteomes" id="UP001499852">
    <property type="component" value="Unassembled WGS sequence"/>
</dbReference>
<dbReference type="EMBL" id="BAABIA010000003">
    <property type="protein sequence ID" value="GAA5138600.1"/>
    <property type="molecule type" value="Genomic_DNA"/>
</dbReference>
<proteinExistence type="predicted"/>
<gene>
    <name evidence="2" type="ORF">GCM10023213_17710</name>
</gene>
<dbReference type="InterPro" id="IPR007712">
    <property type="entry name" value="RelE/ParE_toxin"/>
</dbReference>
<dbReference type="InterPro" id="IPR035093">
    <property type="entry name" value="RelE/ParE_toxin_dom_sf"/>
</dbReference>
<dbReference type="Pfam" id="PF05016">
    <property type="entry name" value="ParE_toxin"/>
    <property type="match status" value="1"/>
</dbReference>
<dbReference type="Gene3D" id="3.30.2310.20">
    <property type="entry name" value="RelE-like"/>
    <property type="match status" value="1"/>
</dbReference>